<sequence length="325" mass="36812">MATNGTNGTHATNGATNGNPKTDKFDPNFTQHVIDLMSPETDPRQRVILTSLIRHMHDFCREVELTQEEWITGVNYINSLGQAYKKNRNETWRVCDILGIESLVDEINHKIVTDDGRAPTSSTILGPFWSPETPFRDLGASVVQDMPKDGQLTFFHGVIRDVDTGKGIPDAVFDMWQASTNGKYDAHDPENQSRHNLRGKFRTDKDGKFWFYCLKPTEYAIDTSGPSAELLRIMGRHPYRPAHIHMMVTHPDYIGVTAQLYPSDDPYLETDTACAVKDDLLLTFKPVQNEAKGAQLDVEYNVNLISKKYKPDSKMLMENADQDKF</sequence>
<evidence type="ECO:0000313" key="11">
    <source>
        <dbReference type="Proteomes" id="UP000554235"/>
    </source>
</evidence>
<evidence type="ECO:0000256" key="5">
    <source>
        <dbReference type="ARBA" id="ARBA00023002"/>
    </source>
</evidence>
<evidence type="ECO:0000256" key="1">
    <source>
        <dbReference type="ARBA" id="ARBA00001965"/>
    </source>
</evidence>
<dbReference type="GO" id="GO:0009712">
    <property type="term" value="P:catechol-containing compound metabolic process"/>
    <property type="evidence" value="ECO:0007669"/>
    <property type="project" value="InterPro"/>
</dbReference>
<evidence type="ECO:0000259" key="9">
    <source>
        <dbReference type="Pfam" id="PF04444"/>
    </source>
</evidence>
<dbReference type="PANTHER" id="PTHR33711:SF5">
    <property type="entry name" value="INTRADIOL RING-CLEAVAGE DIOXYGENASE PRCA"/>
    <property type="match status" value="1"/>
</dbReference>
<evidence type="ECO:0000256" key="7">
    <source>
        <dbReference type="SAM" id="MobiDB-lite"/>
    </source>
</evidence>
<comment type="similarity">
    <text evidence="2">Belongs to the intradiol ring-cleavage dioxygenase family.</text>
</comment>
<dbReference type="Gene3D" id="2.60.130.10">
    <property type="entry name" value="Aromatic compound dioxygenase"/>
    <property type="match status" value="1"/>
</dbReference>
<evidence type="ECO:0000256" key="4">
    <source>
        <dbReference type="ARBA" id="ARBA00022964"/>
    </source>
</evidence>
<name>A0A8H4KHA4_9HYPO</name>
<comment type="cofactor">
    <cofactor evidence="1">
        <name>Fe(3+)</name>
        <dbReference type="ChEBI" id="CHEBI:29034"/>
    </cofactor>
</comment>
<evidence type="ECO:0000259" key="8">
    <source>
        <dbReference type="Pfam" id="PF00775"/>
    </source>
</evidence>
<gene>
    <name evidence="10" type="ORF">FALBO_16619</name>
</gene>
<evidence type="ECO:0000256" key="2">
    <source>
        <dbReference type="ARBA" id="ARBA00007825"/>
    </source>
</evidence>
<feature type="region of interest" description="Disordered" evidence="7">
    <location>
        <begin position="1"/>
        <end position="26"/>
    </location>
</feature>
<dbReference type="InterPro" id="IPR000627">
    <property type="entry name" value="Intradiol_dOase_C"/>
</dbReference>
<dbReference type="Pfam" id="PF04444">
    <property type="entry name" value="Dioxygenase_N"/>
    <property type="match status" value="1"/>
</dbReference>
<reference evidence="10 11" key="1">
    <citation type="submission" date="2020-01" db="EMBL/GenBank/DDBJ databases">
        <title>Identification and distribution of gene clusters putatively required for synthesis of sphingolipid metabolism inhibitors in phylogenetically diverse species of the filamentous fungus Fusarium.</title>
        <authorList>
            <person name="Kim H.-S."/>
            <person name="Busman M."/>
            <person name="Brown D.W."/>
            <person name="Divon H."/>
            <person name="Uhlig S."/>
            <person name="Proctor R.H."/>
        </authorList>
    </citation>
    <scope>NUCLEOTIDE SEQUENCE [LARGE SCALE GENOMIC DNA]</scope>
    <source>
        <strain evidence="10 11">NRRL 20459</strain>
    </source>
</reference>
<dbReference type="GO" id="GO:0008199">
    <property type="term" value="F:ferric iron binding"/>
    <property type="evidence" value="ECO:0007669"/>
    <property type="project" value="InterPro"/>
</dbReference>
<organism evidence="10 11">
    <name type="scientific">Fusarium albosuccineum</name>
    <dbReference type="NCBI Taxonomy" id="1237068"/>
    <lineage>
        <taxon>Eukaryota</taxon>
        <taxon>Fungi</taxon>
        <taxon>Dikarya</taxon>
        <taxon>Ascomycota</taxon>
        <taxon>Pezizomycotina</taxon>
        <taxon>Sordariomycetes</taxon>
        <taxon>Hypocreomycetidae</taxon>
        <taxon>Hypocreales</taxon>
        <taxon>Nectriaceae</taxon>
        <taxon>Fusarium</taxon>
        <taxon>Fusarium decemcellulare species complex</taxon>
    </lineage>
</organism>
<proteinExistence type="inferred from homology"/>
<evidence type="ECO:0000313" key="10">
    <source>
        <dbReference type="EMBL" id="KAF4449663.1"/>
    </source>
</evidence>
<dbReference type="Proteomes" id="UP000554235">
    <property type="component" value="Unassembled WGS sequence"/>
</dbReference>
<keyword evidence="5" id="KW-0560">Oxidoreductase</keyword>
<keyword evidence="3" id="KW-0479">Metal-binding</keyword>
<evidence type="ECO:0000256" key="3">
    <source>
        <dbReference type="ARBA" id="ARBA00022723"/>
    </source>
</evidence>
<feature type="compositionally biased region" description="Low complexity" evidence="7">
    <location>
        <begin position="1"/>
        <end position="19"/>
    </location>
</feature>
<keyword evidence="11" id="KW-1185">Reference proteome</keyword>
<dbReference type="EMBL" id="JAADYS010003191">
    <property type="protein sequence ID" value="KAF4449663.1"/>
    <property type="molecule type" value="Genomic_DNA"/>
</dbReference>
<dbReference type="InterPro" id="IPR050770">
    <property type="entry name" value="Intradiol_RC_Dioxygenase"/>
</dbReference>
<dbReference type="InterPro" id="IPR015889">
    <property type="entry name" value="Intradiol_dOase_core"/>
</dbReference>
<feature type="domain" description="Catechol dioxygenase N-terminal" evidence="9">
    <location>
        <begin position="42"/>
        <end position="111"/>
    </location>
</feature>
<keyword evidence="6" id="KW-0408">Iron</keyword>
<dbReference type="SUPFAM" id="SSF49482">
    <property type="entry name" value="Aromatic compound dioxygenase"/>
    <property type="match status" value="1"/>
</dbReference>
<protein>
    <submittedName>
        <fullName evidence="10">Hydroxyquinol-12-dioxygenase</fullName>
    </submittedName>
</protein>
<comment type="caution">
    <text evidence="10">The sequence shown here is derived from an EMBL/GenBank/DDBJ whole genome shotgun (WGS) entry which is preliminary data.</text>
</comment>
<evidence type="ECO:0000256" key="6">
    <source>
        <dbReference type="ARBA" id="ARBA00023004"/>
    </source>
</evidence>
<dbReference type="Pfam" id="PF00775">
    <property type="entry name" value="Dioxygenase_C"/>
    <property type="match status" value="1"/>
</dbReference>
<dbReference type="OrthoDB" id="5238185at2759"/>
<dbReference type="CDD" id="cd03461">
    <property type="entry name" value="1_2-HQD"/>
    <property type="match status" value="1"/>
</dbReference>
<dbReference type="PANTHER" id="PTHR33711">
    <property type="entry name" value="DIOXYGENASE, PUTATIVE (AFU_ORTHOLOGUE AFUA_2G02910)-RELATED"/>
    <property type="match status" value="1"/>
</dbReference>
<accession>A0A8H4KHA4</accession>
<keyword evidence="4 10" id="KW-0223">Dioxygenase</keyword>
<dbReference type="GO" id="GO:0018576">
    <property type="term" value="F:catechol 1,2-dioxygenase activity"/>
    <property type="evidence" value="ECO:0007669"/>
    <property type="project" value="InterPro"/>
</dbReference>
<feature type="domain" description="Intradiol ring-cleavage dioxygenases" evidence="8">
    <location>
        <begin position="125"/>
        <end position="304"/>
    </location>
</feature>
<dbReference type="AlphaFoldDB" id="A0A8H4KHA4"/>
<dbReference type="InterPro" id="IPR039390">
    <property type="entry name" value="1_2-HQD/HQD"/>
</dbReference>
<dbReference type="InterPro" id="IPR007535">
    <property type="entry name" value="Catechol_dOase_N"/>
</dbReference>